<evidence type="ECO:0000313" key="2">
    <source>
        <dbReference type="Proteomes" id="UP000623067"/>
    </source>
</evidence>
<organism evidence="1 2">
    <name type="scientific">Sphingomonas metalli</name>
    <dbReference type="NCBI Taxonomy" id="1779358"/>
    <lineage>
        <taxon>Bacteria</taxon>
        <taxon>Pseudomonadati</taxon>
        <taxon>Pseudomonadota</taxon>
        <taxon>Alphaproteobacteria</taxon>
        <taxon>Sphingomonadales</taxon>
        <taxon>Sphingomonadaceae</taxon>
        <taxon>Sphingomonas</taxon>
    </lineage>
</organism>
<name>A0A916T2X3_9SPHN</name>
<dbReference type="SUPFAM" id="SSF81301">
    <property type="entry name" value="Nucleotidyltransferase"/>
    <property type="match status" value="1"/>
</dbReference>
<evidence type="ECO:0000313" key="1">
    <source>
        <dbReference type="EMBL" id="GGB28112.1"/>
    </source>
</evidence>
<dbReference type="EMBL" id="BMIH01000002">
    <property type="protein sequence ID" value="GGB28112.1"/>
    <property type="molecule type" value="Genomic_DNA"/>
</dbReference>
<accession>A0A916T2X3</accession>
<dbReference type="Proteomes" id="UP000623067">
    <property type="component" value="Unassembled WGS sequence"/>
</dbReference>
<dbReference type="RefSeq" id="WP_188658314.1">
    <property type="nucleotide sequence ID" value="NZ_BMIH01000002.1"/>
</dbReference>
<comment type="caution">
    <text evidence="1">The sequence shown here is derived from an EMBL/GenBank/DDBJ whole genome shotgun (WGS) entry which is preliminary data.</text>
</comment>
<proteinExistence type="predicted"/>
<sequence length="100" mass="11168">MRLKQRDIDAIRIATRATFGDTASVSLFGSRLHDDRRGGDIDLLIEADANGEAEWRRVGAFRDILFRHIDEQKVDVVLIERGVPPSAFARLAASQARPLP</sequence>
<reference evidence="1" key="1">
    <citation type="journal article" date="2014" name="Int. J. Syst. Evol. Microbiol.">
        <title>Complete genome sequence of Corynebacterium casei LMG S-19264T (=DSM 44701T), isolated from a smear-ripened cheese.</title>
        <authorList>
            <consortium name="US DOE Joint Genome Institute (JGI-PGF)"/>
            <person name="Walter F."/>
            <person name="Albersmeier A."/>
            <person name="Kalinowski J."/>
            <person name="Ruckert C."/>
        </authorList>
    </citation>
    <scope>NUCLEOTIDE SEQUENCE</scope>
    <source>
        <strain evidence="1">CGMCC 1.15330</strain>
    </source>
</reference>
<evidence type="ECO:0008006" key="3">
    <source>
        <dbReference type="Google" id="ProtNLM"/>
    </source>
</evidence>
<dbReference type="AlphaFoldDB" id="A0A916T2X3"/>
<reference evidence="1" key="2">
    <citation type="submission" date="2020-09" db="EMBL/GenBank/DDBJ databases">
        <authorList>
            <person name="Sun Q."/>
            <person name="Zhou Y."/>
        </authorList>
    </citation>
    <scope>NUCLEOTIDE SEQUENCE</scope>
    <source>
        <strain evidence="1">CGMCC 1.15330</strain>
    </source>
</reference>
<protein>
    <recommendedName>
        <fullName evidence="3">Nucleotidyltransferase domain-containing protein</fullName>
    </recommendedName>
</protein>
<gene>
    <name evidence="1" type="ORF">GCM10011380_17140</name>
</gene>
<dbReference type="Gene3D" id="3.30.460.10">
    <property type="entry name" value="Beta Polymerase, domain 2"/>
    <property type="match status" value="1"/>
</dbReference>
<dbReference type="InterPro" id="IPR043519">
    <property type="entry name" value="NT_sf"/>
</dbReference>
<keyword evidence="2" id="KW-1185">Reference proteome</keyword>